<feature type="chain" id="PRO_5047342915" description="Cytochrome c1" evidence="15">
    <location>
        <begin position="27"/>
        <end position="280"/>
    </location>
</feature>
<keyword evidence="12 14" id="KW-0472">Membrane</keyword>
<evidence type="ECO:0000259" key="16">
    <source>
        <dbReference type="PROSITE" id="PS51007"/>
    </source>
</evidence>
<feature type="domain" description="Cytochrome c" evidence="16">
    <location>
        <begin position="50"/>
        <end position="161"/>
    </location>
</feature>
<keyword evidence="4" id="KW-0813">Transport</keyword>
<feature type="signal peptide" evidence="15">
    <location>
        <begin position="1"/>
        <end position="26"/>
    </location>
</feature>
<dbReference type="Proteomes" id="UP001595796">
    <property type="component" value="Unassembled WGS sequence"/>
</dbReference>
<dbReference type="SUPFAM" id="SSF46626">
    <property type="entry name" value="Cytochrome c"/>
    <property type="match status" value="1"/>
</dbReference>
<comment type="similarity">
    <text evidence="2">Belongs to the cytochrome c family.</text>
</comment>
<dbReference type="SUPFAM" id="SSF81496">
    <property type="entry name" value="Cytochrome c1 subunit of cytochrome bc1 complex (Ubiquinol-cytochrome c reductase), transmembrane anchor"/>
    <property type="match status" value="1"/>
</dbReference>
<keyword evidence="8 13" id="KW-0479">Metal-binding</keyword>
<dbReference type="PANTHER" id="PTHR10266:SF3">
    <property type="entry name" value="CYTOCHROME C1, HEME PROTEIN, MITOCHONDRIAL"/>
    <property type="match status" value="1"/>
</dbReference>
<evidence type="ECO:0000256" key="1">
    <source>
        <dbReference type="ARBA" id="ARBA00004370"/>
    </source>
</evidence>
<keyword evidence="15" id="KW-0732">Signal</keyword>
<dbReference type="PRINTS" id="PR00603">
    <property type="entry name" value="CYTOCHROMEC1"/>
</dbReference>
<dbReference type="Gene3D" id="1.10.760.10">
    <property type="entry name" value="Cytochrome c-like domain"/>
    <property type="match status" value="1"/>
</dbReference>
<keyword evidence="5 13" id="KW-0349">Heme</keyword>
<dbReference type="PROSITE" id="PS51007">
    <property type="entry name" value="CYTC"/>
    <property type="match status" value="1"/>
</dbReference>
<keyword evidence="7 14" id="KW-0812">Transmembrane</keyword>
<keyword evidence="6" id="KW-0679">Respiratory chain</keyword>
<evidence type="ECO:0000256" key="14">
    <source>
        <dbReference type="SAM" id="Phobius"/>
    </source>
</evidence>
<reference evidence="18" key="1">
    <citation type="journal article" date="2019" name="Int. J. Syst. Evol. Microbiol.">
        <title>The Global Catalogue of Microorganisms (GCM) 10K type strain sequencing project: providing services to taxonomists for standard genome sequencing and annotation.</title>
        <authorList>
            <consortium name="The Broad Institute Genomics Platform"/>
            <consortium name="The Broad Institute Genome Sequencing Center for Infectious Disease"/>
            <person name="Wu L."/>
            <person name="Ma J."/>
        </authorList>
    </citation>
    <scope>NUCLEOTIDE SEQUENCE [LARGE SCALE GENOMIC DNA]</scope>
    <source>
        <strain evidence="18">CGMCC 1.16444</strain>
    </source>
</reference>
<name>A0ABV9YZL3_9HYPH</name>
<dbReference type="RefSeq" id="WP_114955511.1">
    <property type="nucleotide sequence ID" value="NZ_JBHSJF010000001.1"/>
</dbReference>
<dbReference type="EMBL" id="JBHSJF010000001">
    <property type="protein sequence ID" value="MFC5066749.1"/>
    <property type="molecule type" value="Genomic_DNA"/>
</dbReference>
<accession>A0ABV9YZL3</accession>
<organism evidence="17 18">
    <name type="scientific">Flaviflagellibacter deserti</name>
    <dbReference type="NCBI Taxonomy" id="2267266"/>
    <lineage>
        <taxon>Bacteria</taxon>
        <taxon>Pseudomonadati</taxon>
        <taxon>Pseudomonadota</taxon>
        <taxon>Alphaproteobacteria</taxon>
        <taxon>Hyphomicrobiales</taxon>
        <taxon>Flaviflagellibacter</taxon>
    </lineage>
</organism>
<evidence type="ECO:0000256" key="9">
    <source>
        <dbReference type="ARBA" id="ARBA00022982"/>
    </source>
</evidence>
<comment type="caution">
    <text evidence="17">The sequence shown here is derived from an EMBL/GenBank/DDBJ whole genome shotgun (WGS) entry which is preliminary data.</text>
</comment>
<evidence type="ECO:0000256" key="7">
    <source>
        <dbReference type="ARBA" id="ARBA00022692"/>
    </source>
</evidence>
<dbReference type="PANTHER" id="PTHR10266">
    <property type="entry name" value="CYTOCHROME C1"/>
    <property type="match status" value="1"/>
</dbReference>
<evidence type="ECO:0000256" key="12">
    <source>
        <dbReference type="ARBA" id="ARBA00023136"/>
    </source>
</evidence>
<evidence type="ECO:0000313" key="17">
    <source>
        <dbReference type="EMBL" id="MFC5066749.1"/>
    </source>
</evidence>
<dbReference type="Gene3D" id="1.20.5.100">
    <property type="entry name" value="Cytochrome c1, transmembrane anchor, C-terminal"/>
    <property type="match status" value="1"/>
</dbReference>
<dbReference type="InterPro" id="IPR036909">
    <property type="entry name" value="Cyt_c-like_dom_sf"/>
</dbReference>
<keyword evidence="10 14" id="KW-1133">Transmembrane helix</keyword>
<evidence type="ECO:0000256" key="11">
    <source>
        <dbReference type="ARBA" id="ARBA00023004"/>
    </source>
</evidence>
<keyword evidence="18" id="KW-1185">Reference proteome</keyword>
<evidence type="ECO:0000313" key="18">
    <source>
        <dbReference type="Proteomes" id="UP001595796"/>
    </source>
</evidence>
<dbReference type="Pfam" id="PF02167">
    <property type="entry name" value="Cytochrom_C1"/>
    <property type="match status" value="1"/>
</dbReference>
<evidence type="ECO:0000256" key="3">
    <source>
        <dbReference type="ARBA" id="ARBA00016165"/>
    </source>
</evidence>
<dbReference type="InterPro" id="IPR009056">
    <property type="entry name" value="Cyt_c-like_dom"/>
</dbReference>
<evidence type="ECO:0000256" key="8">
    <source>
        <dbReference type="ARBA" id="ARBA00022723"/>
    </source>
</evidence>
<evidence type="ECO:0000256" key="6">
    <source>
        <dbReference type="ARBA" id="ARBA00022660"/>
    </source>
</evidence>
<dbReference type="InterPro" id="IPR002326">
    <property type="entry name" value="Cyt_c1"/>
</dbReference>
<evidence type="ECO:0000256" key="15">
    <source>
        <dbReference type="SAM" id="SignalP"/>
    </source>
</evidence>
<evidence type="ECO:0000256" key="4">
    <source>
        <dbReference type="ARBA" id="ARBA00022448"/>
    </source>
</evidence>
<keyword evidence="11 13" id="KW-0408">Iron</keyword>
<feature type="transmembrane region" description="Helical" evidence="14">
    <location>
        <begin position="252"/>
        <end position="270"/>
    </location>
</feature>
<gene>
    <name evidence="17" type="ORF">ACFPFW_01805</name>
</gene>
<comment type="subcellular location">
    <subcellularLocation>
        <location evidence="1">Membrane</location>
    </subcellularLocation>
</comment>
<sequence length="280" mass="30907">MTHALVQAVKAAAVAIAVFAATPSLAAEGGAHPEKAGWSFSGPLGHFDRGQLQRGFKVYREVCASCHSMNLISFRNLMEEGGPEFSEGQVRQLASEYKVTDGPNDAGEMFERPARLSDRFPSPFPNEQAARAAQGGAYPPDFSLLAKARTYSRGVWLSLLDLVLQYQEHGPDYIHALLTGYDHQPPEGSHGQTGLHYNPYFPGGWIAMPKPISDGQVEYPDGSPTTVEQYSRDVSAFMMWAAEPHLETRKRIGFQVMVFLIIFAGLLYFTKKKVWSDVAH</sequence>
<dbReference type="InterPro" id="IPR021157">
    <property type="entry name" value="Cyt_c1_TM_anchor_C"/>
</dbReference>
<proteinExistence type="inferred from homology"/>
<protein>
    <recommendedName>
        <fullName evidence="3">Cytochrome c1</fullName>
    </recommendedName>
</protein>
<evidence type="ECO:0000256" key="13">
    <source>
        <dbReference type="PROSITE-ProRule" id="PRU00433"/>
    </source>
</evidence>
<keyword evidence="9" id="KW-0249">Electron transport</keyword>
<evidence type="ECO:0000256" key="5">
    <source>
        <dbReference type="ARBA" id="ARBA00022617"/>
    </source>
</evidence>
<evidence type="ECO:0000256" key="2">
    <source>
        <dbReference type="ARBA" id="ARBA00006488"/>
    </source>
</evidence>
<evidence type="ECO:0000256" key="10">
    <source>
        <dbReference type="ARBA" id="ARBA00022989"/>
    </source>
</evidence>